<gene>
    <name evidence="6" type="ORF">SAMN05421659_11131</name>
</gene>
<dbReference type="Pfam" id="PF03466">
    <property type="entry name" value="LysR_substrate"/>
    <property type="match status" value="1"/>
</dbReference>
<dbReference type="CDD" id="cd05466">
    <property type="entry name" value="PBP2_LTTR_substrate"/>
    <property type="match status" value="1"/>
</dbReference>
<name>A0A1I0R1W5_9FIRM</name>
<dbReference type="InterPro" id="IPR000847">
    <property type="entry name" value="LysR_HTH_N"/>
</dbReference>
<evidence type="ECO:0000313" key="7">
    <source>
        <dbReference type="Proteomes" id="UP000199701"/>
    </source>
</evidence>
<dbReference type="Gene3D" id="1.10.10.10">
    <property type="entry name" value="Winged helix-like DNA-binding domain superfamily/Winged helix DNA-binding domain"/>
    <property type="match status" value="1"/>
</dbReference>
<dbReference type="Proteomes" id="UP000199701">
    <property type="component" value="Unassembled WGS sequence"/>
</dbReference>
<sequence length="295" mass="33985">MNIDLEYYKIFYYVGSLGKISLAAQKLCISQPAVSQAVKHLETQLGTKLFIRTPKGVRLTTEGEVLFSYIKQGYEYILLGEKKFKEMLDLESGEIRIGASDMTLKYYLLPFLEKFHKEYPNIKVSVTNAPTPETIQYLETGKIDFGIISEPFQISKDMVVKPVKEIEDVFVVGSQFEQYRGKKLDFSDLEHMPIICLENNTSTRTYVDDFLLNKNVILRPEFELATSDIIVQFSIRNMGVGSVVRNFAEKYIQTGELFELEFKEKIPKRRFCIATSKKIPVTNAAERLLREYLNC</sequence>
<keyword evidence="7" id="KW-1185">Reference proteome</keyword>
<keyword evidence="4" id="KW-0804">Transcription</keyword>
<dbReference type="InterPro" id="IPR005119">
    <property type="entry name" value="LysR_subst-bd"/>
</dbReference>
<dbReference type="EMBL" id="FOJI01000011">
    <property type="protein sequence ID" value="SEW34259.1"/>
    <property type="molecule type" value="Genomic_DNA"/>
</dbReference>
<dbReference type="OrthoDB" id="9778774at2"/>
<evidence type="ECO:0000313" key="6">
    <source>
        <dbReference type="EMBL" id="SEW34259.1"/>
    </source>
</evidence>
<accession>A0A1I0R1W5</accession>
<dbReference type="RefSeq" id="WP_092455027.1">
    <property type="nucleotide sequence ID" value="NZ_FOJI01000011.1"/>
</dbReference>
<dbReference type="PANTHER" id="PTHR30126">
    <property type="entry name" value="HTH-TYPE TRANSCRIPTIONAL REGULATOR"/>
    <property type="match status" value="1"/>
</dbReference>
<organism evidence="6 7">
    <name type="scientific">[Clostridium] fimetarium</name>
    <dbReference type="NCBI Taxonomy" id="99656"/>
    <lineage>
        <taxon>Bacteria</taxon>
        <taxon>Bacillati</taxon>
        <taxon>Bacillota</taxon>
        <taxon>Clostridia</taxon>
        <taxon>Lachnospirales</taxon>
        <taxon>Lachnospiraceae</taxon>
    </lineage>
</organism>
<dbReference type="InterPro" id="IPR036388">
    <property type="entry name" value="WH-like_DNA-bd_sf"/>
</dbReference>
<dbReference type="GO" id="GO:0000976">
    <property type="term" value="F:transcription cis-regulatory region binding"/>
    <property type="evidence" value="ECO:0007669"/>
    <property type="project" value="TreeGrafter"/>
</dbReference>
<keyword evidence="3 6" id="KW-0238">DNA-binding</keyword>
<proteinExistence type="inferred from homology"/>
<protein>
    <submittedName>
        <fullName evidence="6">DNA-binding transcriptional regulator, LysR family</fullName>
    </submittedName>
</protein>
<dbReference type="PRINTS" id="PR00039">
    <property type="entry name" value="HTHLYSR"/>
</dbReference>
<dbReference type="PROSITE" id="PS50931">
    <property type="entry name" value="HTH_LYSR"/>
    <property type="match status" value="1"/>
</dbReference>
<evidence type="ECO:0000256" key="3">
    <source>
        <dbReference type="ARBA" id="ARBA00023125"/>
    </source>
</evidence>
<dbReference type="GO" id="GO:0003700">
    <property type="term" value="F:DNA-binding transcription factor activity"/>
    <property type="evidence" value="ECO:0007669"/>
    <property type="project" value="InterPro"/>
</dbReference>
<dbReference type="InterPro" id="IPR036390">
    <property type="entry name" value="WH_DNA-bd_sf"/>
</dbReference>
<evidence type="ECO:0000256" key="2">
    <source>
        <dbReference type="ARBA" id="ARBA00023015"/>
    </source>
</evidence>
<dbReference type="AlphaFoldDB" id="A0A1I0R1W5"/>
<dbReference type="PANTHER" id="PTHR30126:SF64">
    <property type="entry name" value="HTH-TYPE TRANSCRIPTIONAL REGULATOR CITR"/>
    <property type="match status" value="1"/>
</dbReference>
<evidence type="ECO:0000259" key="5">
    <source>
        <dbReference type="PROSITE" id="PS50931"/>
    </source>
</evidence>
<feature type="domain" description="HTH lysR-type" evidence="5">
    <location>
        <begin position="3"/>
        <end position="60"/>
    </location>
</feature>
<dbReference type="Gene3D" id="3.40.190.290">
    <property type="match status" value="1"/>
</dbReference>
<reference evidence="6 7" key="1">
    <citation type="submission" date="2016-10" db="EMBL/GenBank/DDBJ databases">
        <authorList>
            <person name="de Groot N.N."/>
        </authorList>
    </citation>
    <scope>NUCLEOTIDE SEQUENCE [LARGE SCALE GENOMIC DNA]</scope>
    <source>
        <strain evidence="6 7">DSM 9179</strain>
    </source>
</reference>
<dbReference type="Pfam" id="PF00126">
    <property type="entry name" value="HTH_1"/>
    <property type="match status" value="1"/>
</dbReference>
<evidence type="ECO:0000256" key="1">
    <source>
        <dbReference type="ARBA" id="ARBA00009437"/>
    </source>
</evidence>
<evidence type="ECO:0000256" key="4">
    <source>
        <dbReference type="ARBA" id="ARBA00023163"/>
    </source>
</evidence>
<keyword evidence="2" id="KW-0805">Transcription regulation</keyword>
<dbReference type="SUPFAM" id="SSF46785">
    <property type="entry name" value="Winged helix' DNA-binding domain"/>
    <property type="match status" value="1"/>
</dbReference>
<dbReference type="SUPFAM" id="SSF53850">
    <property type="entry name" value="Periplasmic binding protein-like II"/>
    <property type="match status" value="1"/>
</dbReference>
<comment type="similarity">
    <text evidence="1">Belongs to the LysR transcriptional regulatory family.</text>
</comment>